<protein>
    <submittedName>
        <fullName evidence="6">M16 family metallopeptidase</fullName>
    </submittedName>
</protein>
<organism evidence="6 7">
    <name type="scientific">Mucilaginibacter litoreus</name>
    <dbReference type="NCBI Taxonomy" id="1048221"/>
    <lineage>
        <taxon>Bacteria</taxon>
        <taxon>Pseudomonadati</taxon>
        <taxon>Bacteroidota</taxon>
        <taxon>Sphingobacteriia</taxon>
        <taxon>Sphingobacteriales</taxon>
        <taxon>Sphingobacteriaceae</taxon>
        <taxon>Mucilaginibacter</taxon>
    </lineage>
</organism>
<dbReference type="Pfam" id="PF00675">
    <property type="entry name" value="Peptidase_M16"/>
    <property type="match status" value="1"/>
</dbReference>
<evidence type="ECO:0000313" key="5">
    <source>
        <dbReference type="EMBL" id="MFD0792385.1"/>
    </source>
</evidence>
<comment type="caution">
    <text evidence="6">The sequence shown here is derived from an EMBL/GenBank/DDBJ whole genome shotgun (WGS) entry which is preliminary data.</text>
</comment>
<reference evidence="7" key="2">
    <citation type="journal article" date="2019" name="Int. J. Syst. Evol. Microbiol.">
        <title>The Global Catalogue of Microorganisms (GCM) 10K type strain sequencing project: providing services to taxonomists for standard genome sequencing and annotation.</title>
        <authorList>
            <consortium name="The Broad Institute Genomics Platform"/>
            <consortium name="The Broad Institute Genome Sequencing Center for Infectious Disease"/>
            <person name="Wu L."/>
            <person name="Ma J."/>
        </authorList>
    </citation>
    <scope>NUCLEOTIDE SEQUENCE [LARGE SCALE GENOMIC DNA]</scope>
    <source>
        <strain evidence="7">CCUG 61484</strain>
    </source>
</reference>
<proteinExistence type="inferred from homology"/>
<comment type="similarity">
    <text evidence="1">Belongs to the peptidase M16 family.</text>
</comment>
<evidence type="ECO:0000256" key="1">
    <source>
        <dbReference type="ARBA" id="ARBA00007261"/>
    </source>
</evidence>
<evidence type="ECO:0000313" key="6">
    <source>
        <dbReference type="EMBL" id="MFD0792513.1"/>
    </source>
</evidence>
<dbReference type="EMBL" id="JBHTHZ010000001">
    <property type="protein sequence ID" value="MFD0792513.1"/>
    <property type="molecule type" value="Genomic_DNA"/>
</dbReference>
<keyword evidence="2" id="KW-0732">Signal</keyword>
<reference evidence="6" key="3">
    <citation type="submission" date="2024-09" db="EMBL/GenBank/DDBJ databases">
        <authorList>
            <person name="Sun Q."/>
            <person name="Mori K."/>
        </authorList>
    </citation>
    <scope>NUCLEOTIDE SEQUENCE</scope>
    <source>
        <strain evidence="6">CCUG 61484</strain>
    </source>
</reference>
<gene>
    <name evidence="5" type="ORF">ACFQZX_02080</name>
    <name evidence="6" type="ORF">ACFQZX_02725</name>
</gene>
<dbReference type="InterPro" id="IPR011765">
    <property type="entry name" value="Pept_M16_N"/>
</dbReference>
<dbReference type="PANTHER" id="PTHR11851:SF49">
    <property type="entry name" value="MITOCHONDRIAL-PROCESSING PEPTIDASE SUBUNIT ALPHA"/>
    <property type="match status" value="1"/>
</dbReference>
<dbReference type="InterPro" id="IPR050361">
    <property type="entry name" value="MPP/UQCRC_Complex"/>
</dbReference>
<evidence type="ECO:0000259" key="4">
    <source>
        <dbReference type="Pfam" id="PF05193"/>
    </source>
</evidence>
<dbReference type="PANTHER" id="PTHR11851">
    <property type="entry name" value="METALLOPROTEASE"/>
    <property type="match status" value="1"/>
</dbReference>
<dbReference type="Pfam" id="PF05193">
    <property type="entry name" value="Peptidase_M16_C"/>
    <property type="match status" value="1"/>
</dbReference>
<feature type="domain" description="Peptidase M16 C-terminal" evidence="4">
    <location>
        <begin position="199"/>
        <end position="378"/>
    </location>
</feature>
<evidence type="ECO:0000313" key="7">
    <source>
        <dbReference type="Proteomes" id="UP001597010"/>
    </source>
</evidence>
<accession>A0ABW3ANC8</accession>
<feature type="domain" description="Peptidase M16 N-terminal" evidence="3">
    <location>
        <begin position="44"/>
        <end position="165"/>
    </location>
</feature>
<dbReference type="RefSeq" id="WP_377111088.1">
    <property type="nucleotide sequence ID" value="NZ_JBHTHZ010000001.1"/>
</dbReference>
<sequence>MTLKITKLLTLTAAGLIGSLCAVAQPRLPEGYFWKKLPNGLEVVVIENSKVPLTTIEIAVKNGAYTEGPEFSGLSHLFEHMFFKANKDYPTQEKFLKRTQELGAIWNGTTSVERVNYYFTIGKDSLDAGLKLMNASVRFPIYREEDMKKERPVVDGEFQRNESSPGFQLYYAINEKLWGDLITRKMPIGIHEVINSATPEKMMVIKNKYYFPNNSLLIICGDVKHEDGFKKAEAIFGDWQSSGFNPHEKYPIPAFKPVEKNVAVVKEMSIARTPMMMFDWQGPAYMTDSASTVAADVFSTILDLNSSKLQQALVDKGLASSVGFSYNTSHYIGPVSLFVMPNPTKLKECYDEIQNQMSQWGKPDYYTDEQLADAKAILLRNHSREMEKPSSIPSQLSYQWCSTSLDYYTDLTNNYQKVTRADIAKFINTYVVGKPMVSGIILTPEASKAANVASFFVAKN</sequence>
<name>A0ABW3ANC8_9SPHI</name>
<feature type="chain" id="PRO_5045033413" evidence="2">
    <location>
        <begin position="25"/>
        <end position="460"/>
    </location>
</feature>
<dbReference type="Gene3D" id="3.30.830.10">
    <property type="entry name" value="Metalloenzyme, LuxS/M16 peptidase-like"/>
    <property type="match status" value="2"/>
</dbReference>
<keyword evidence="7" id="KW-1185">Reference proteome</keyword>
<dbReference type="EMBL" id="JBHTHZ010000001">
    <property type="protein sequence ID" value="MFD0792385.1"/>
    <property type="molecule type" value="Genomic_DNA"/>
</dbReference>
<feature type="signal peptide" evidence="2">
    <location>
        <begin position="1"/>
        <end position="24"/>
    </location>
</feature>
<dbReference type="Proteomes" id="UP001597010">
    <property type="component" value="Unassembled WGS sequence"/>
</dbReference>
<dbReference type="InterPro" id="IPR011249">
    <property type="entry name" value="Metalloenz_LuxS/M16"/>
</dbReference>
<reference evidence="6" key="1">
    <citation type="journal article" date="2014" name="Int. J. Syst. Evol. Microbiol.">
        <title>Complete genome of a new Firmicutes species belonging to the dominant human colonic microbiota ('Ruminococcus bicirculans') reveals two chromosomes and a selective capacity to utilize plant glucans.</title>
        <authorList>
            <consortium name="NISC Comparative Sequencing Program"/>
            <person name="Wegmann U."/>
            <person name="Louis P."/>
            <person name="Goesmann A."/>
            <person name="Henrissat B."/>
            <person name="Duncan S.H."/>
            <person name="Flint H.J."/>
        </authorList>
    </citation>
    <scope>NUCLEOTIDE SEQUENCE</scope>
    <source>
        <strain evidence="6">CCUG 61484</strain>
    </source>
</reference>
<evidence type="ECO:0000259" key="3">
    <source>
        <dbReference type="Pfam" id="PF00675"/>
    </source>
</evidence>
<dbReference type="InterPro" id="IPR007863">
    <property type="entry name" value="Peptidase_M16_C"/>
</dbReference>
<evidence type="ECO:0000256" key="2">
    <source>
        <dbReference type="SAM" id="SignalP"/>
    </source>
</evidence>
<dbReference type="SUPFAM" id="SSF63411">
    <property type="entry name" value="LuxS/MPP-like metallohydrolase"/>
    <property type="match status" value="2"/>
</dbReference>